<reference evidence="2 3" key="1">
    <citation type="submission" date="2016-02" db="EMBL/GenBank/DDBJ databases">
        <title>Genome analysis of coral dinoflagellate symbionts highlights evolutionary adaptations to a symbiotic lifestyle.</title>
        <authorList>
            <person name="Aranda M."/>
            <person name="Li Y."/>
            <person name="Liew Y.J."/>
            <person name="Baumgarten S."/>
            <person name="Simakov O."/>
            <person name="Wilson M."/>
            <person name="Piel J."/>
            <person name="Ashoor H."/>
            <person name="Bougouffa S."/>
            <person name="Bajic V.B."/>
            <person name="Ryu T."/>
            <person name="Ravasi T."/>
            <person name="Bayer T."/>
            <person name="Micklem G."/>
            <person name="Kim H."/>
            <person name="Bhak J."/>
            <person name="Lajeunesse T.C."/>
            <person name="Voolstra C.R."/>
        </authorList>
    </citation>
    <scope>NUCLEOTIDE SEQUENCE [LARGE SCALE GENOMIC DNA]</scope>
    <source>
        <strain evidence="2 3">CCMP2467</strain>
    </source>
</reference>
<gene>
    <name evidence="2" type="ORF">AK812_SmicGene37459</name>
</gene>
<protein>
    <submittedName>
        <fullName evidence="2">Uncharacterized protein</fullName>
    </submittedName>
</protein>
<feature type="region of interest" description="Disordered" evidence="1">
    <location>
        <begin position="114"/>
        <end position="133"/>
    </location>
</feature>
<evidence type="ECO:0000313" key="3">
    <source>
        <dbReference type="Proteomes" id="UP000186817"/>
    </source>
</evidence>
<name>A0A1Q9CGE5_SYMMI</name>
<evidence type="ECO:0000256" key="1">
    <source>
        <dbReference type="SAM" id="MobiDB-lite"/>
    </source>
</evidence>
<dbReference type="OrthoDB" id="413600at2759"/>
<feature type="compositionally biased region" description="Polar residues" evidence="1">
    <location>
        <begin position="117"/>
        <end position="127"/>
    </location>
</feature>
<feature type="region of interest" description="Disordered" evidence="1">
    <location>
        <begin position="990"/>
        <end position="1014"/>
    </location>
</feature>
<proteinExistence type="predicted"/>
<evidence type="ECO:0000313" key="2">
    <source>
        <dbReference type="EMBL" id="OLP81937.1"/>
    </source>
</evidence>
<keyword evidence="3" id="KW-1185">Reference proteome</keyword>
<dbReference type="Proteomes" id="UP000186817">
    <property type="component" value="Unassembled WGS sequence"/>
</dbReference>
<organism evidence="2 3">
    <name type="scientific">Symbiodinium microadriaticum</name>
    <name type="common">Dinoflagellate</name>
    <name type="synonym">Zooxanthella microadriatica</name>
    <dbReference type="NCBI Taxonomy" id="2951"/>
    <lineage>
        <taxon>Eukaryota</taxon>
        <taxon>Sar</taxon>
        <taxon>Alveolata</taxon>
        <taxon>Dinophyceae</taxon>
        <taxon>Suessiales</taxon>
        <taxon>Symbiodiniaceae</taxon>
        <taxon>Symbiodinium</taxon>
    </lineage>
</organism>
<feature type="compositionally biased region" description="Basic residues" evidence="1">
    <location>
        <begin position="990"/>
        <end position="999"/>
    </location>
</feature>
<dbReference type="AlphaFoldDB" id="A0A1Q9CGE5"/>
<dbReference type="EMBL" id="LSRX01001237">
    <property type="protein sequence ID" value="OLP81937.1"/>
    <property type="molecule type" value="Genomic_DNA"/>
</dbReference>
<comment type="caution">
    <text evidence="2">The sequence shown here is derived from an EMBL/GenBank/DDBJ whole genome shotgun (WGS) entry which is preliminary data.</text>
</comment>
<sequence>MAEHVALSIMADHVMDPMEDVMGTILPGMPAEEASPPRQVWSLENRKAEKKTILKASAQFLEAAMDAKLDVVAGAKDHKGFNVDEEAFEGNQMQTAARFRPEVHQRLAKSLQELESRQQVSEQSLTKNVPEKSIEDDAKQELHDQVARLQVESLQHMVSRVTYNVGEFLHETKVIYFTNKQALHFTAERMPKVREALGIQVAMAAPALPGPIVADAVVNLDADDAPEMTLRPQYPSWWRTRHASQIYDWEKLMLSTVGEGEYIYQFYEQAEARRAHTQIEKALKLVMAHRLRTLEWWAEELDIDVRQLRKAGSEHLLLQFMRKPSDGDSSEAREKQEPSLVIWLIPSLCGHSYWKGQSRLKDFLPTKTVPELFGHEEKVERQMNMVARDVLLPVAMQTNALIVGRSTCSLTTAFAEVSEPIQNSLGASCPFQLLIVENARNYYIPTKLKPNSFEQKLLQSNNTWRKADFIPALTQSYGVDPVLWPRHRLVEGAAAYVVFECLDEKRLHDPRAAVQFENIFVSSLRNSLPVLGLWTGGDVNVLKYEALNCVTNGIPLILLDSRPELIPAEKAPDGAPDDEPEVLLEGATTPAAPTRYDLHVAAERLRKHSEALNRLILFDTMVGSALACVRASLKHKVKEHRVDKQLWLYDAVIRATLQSHHERGDANPEDLSIEDEDVSMATEILINHVADQLSKEATVNTSRLEDGIEALRACEDWAQLEEEWTRQWEKLCYFAVWNGWDDIVITVKEAGGPKQVPLLRGPPPEAEFQTSGRPQVRLSKDGLPKAVQFADVRATLLQHLDRWLAESRKYDHMKKSPPVVKNDKRLWLATYELLKSDDVYSIRLSDHRSLKQRIQALSRSDRLPKASSLEGLLLLRCAWTLADIFDEKARWLKRTAKLSFFLVLSLGVMITFVTTSTLPTDLSDAEKELRDRIFSIADSALGPKDQLSSSMTTDDICVRLGVDEDAGYGHQTEGSTDLVSLMKKRLQKNVTAAHRRHKQYPPPANSKQPEAPDAIAAEDSHHAPATPEEYIIWRLNPLREFYQKRIPKVRYTRMAFQAPLANKRSI</sequence>
<accession>A0A1Q9CGE5</accession>